<accession>A0A9W8LPP3</accession>
<dbReference type="SUPFAM" id="SSF140990">
    <property type="entry name" value="FtsH protease domain-like"/>
    <property type="match status" value="1"/>
</dbReference>
<keyword evidence="3" id="KW-1185">Reference proteome</keyword>
<proteinExistence type="predicted"/>
<dbReference type="Pfam" id="PF01434">
    <property type="entry name" value="Peptidase_M41"/>
    <property type="match status" value="1"/>
</dbReference>
<gene>
    <name evidence="2" type="primary">YME1_1</name>
    <name evidence="2" type="ORF">H4R20_005331</name>
</gene>
<dbReference type="AlphaFoldDB" id="A0A9W8LPP3"/>
<name>A0A9W8LPP3_9FUNG</name>
<dbReference type="PANTHER" id="PTHR23076:SF97">
    <property type="entry name" value="ATP-DEPENDENT ZINC METALLOPROTEASE YME1L1"/>
    <property type="match status" value="1"/>
</dbReference>
<keyword evidence="2" id="KW-0378">Hydrolase</keyword>
<reference evidence="2" key="1">
    <citation type="submission" date="2022-07" db="EMBL/GenBank/DDBJ databases">
        <title>Phylogenomic reconstructions and comparative analyses of Kickxellomycotina fungi.</title>
        <authorList>
            <person name="Reynolds N.K."/>
            <person name="Stajich J.E."/>
            <person name="Barry K."/>
            <person name="Grigoriev I.V."/>
            <person name="Crous P."/>
            <person name="Smith M.E."/>
        </authorList>
    </citation>
    <scope>NUCLEOTIDE SEQUENCE</scope>
    <source>
        <strain evidence="2">NRRL 1565</strain>
    </source>
</reference>
<dbReference type="OrthoDB" id="1413014at2759"/>
<keyword evidence="2" id="KW-0645">Protease</keyword>
<dbReference type="InterPro" id="IPR000642">
    <property type="entry name" value="Peptidase_M41"/>
</dbReference>
<dbReference type="InterPro" id="IPR037219">
    <property type="entry name" value="Peptidase_M41-like"/>
</dbReference>
<dbReference type="Gene3D" id="1.20.58.760">
    <property type="entry name" value="Peptidase M41"/>
    <property type="match status" value="1"/>
</dbReference>
<evidence type="ECO:0000313" key="3">
    <source>
        <dbReference type="Proteomes" id="UP001140094"/>
    </source>
</evidence>
<dbReference type="Proteomes" id="UP001140094">
    <property type="component" value="Unassembled WGS sequence"/>
</dbReference>
<dbReference type="GO" id="GO:0004222">
    <property type="term" value="F:metalloendopeptidase activity"/>
    <property type="evidence" value="ECO:0007669"/>
    <property type="project" value="InterPro"/>
</dbReference>
<feature type="domain" description="Peptidase M41" evidence="1">
    <location>
        <begin position="1"/>
        <end position="85"/>
    </location>
</feature>
<dbReference type="GO" id="GO:0004176">
    <property type="term" value="F:ATP-dependent peptidase activity"/>
    <property type="evidence" value="ECO:0007669"/>
    <property type="project" value="InterPro"/>
</dbReference>
<dbReference type="GO" id="GO:0007005">
    <property type="term" value="P:mitochondrion organization"/>
    <property type="evidence" value="ECO:0007669"/>
    <property type="project" value="TreeGrafter"/>
</dbReference>
<feature type="non-terminal residue" evidence="2">
    <location>
        <position position="1"/>
    </location>
</feature>
<dbReference type="GO" id="GO:0006515">
    <property type="term" value="P:protein quality control for misfolded or incompletely synthesized proteins"/>
    <property type="evidence" value="ECO:0007669"/>
    <property type="project" value="TreeGrafter"/>
</dbReference>
<protein>
    <submittedName>
        <fullName evidence="2">I-AAA protease yme1</fullName>
    </submittedName>
</protein>
<dbReference type="GO" id="GO:0005743">
    <property type="term" value="C:mitochondrial inner membrane"/>
    <property type="evidence" value="ECO:0007669"/>
    <property type="project" value="TreeGrafter"/>
</dbReference>
<dbReference type="PANTHER" id="PTHR23076">
    <property type="entry name" value="METALLOPROTEASE M41 FTSH"/>
    <property type="match status" value="1"/>
</dbReference>
<dbReference type="EMBL" id="JANBUO010001728">
    <property type="protein sequence ID" value="KAJ2797054.1"/>
    <property type="molecule type" value="Genomic_DNA"/>
</dbReference>
<comment type="caution">
    <text evidence="2">The sequence shown here is derived from an EMBL/GenBank/DDBJ whole genome shotgun (WGS) entry which is preliminary data.</text>
</comment>
<dbReference type="GO" id="GO:0005524">
    <property type="term" value="F:ATP binding"/>
    <property type="evidence" value="ECO:0007669"/>
    <property type="project" value="InterPro"/>
</dbReference>
<organism evidence="2 3">
    <name type="scientific">Coemansia guatemalensis</name>
    <dbReference type="NCBI Taxonomy" id="2761395"/>
    <lineage>
        <taxon>Eukaryota</taxon>
        <taxon>Fungi</taxon>
        <taxon>Fungi incertae sedis</taxon>
        <taxon>Zoopagomycota</taxon>
        <taxon>Kickxellomycotina</taxon>
        <taxon>Kickxellomycetes</taxon>
        <taxon>Kickxellales</taxon>
        <taxon>Kickxellaceae</taxon>
        <taxon>Coemansia</taxon>
    </lineage>
</organism>
<sequence>ATRVSTAMVSQFGMSEVVGLVNYDAEQYERLSTEGKRAVENEVRVINELSNLRVMKLLTEHREELDRLAKALVEYETLDKNEIERAIKGLPIERDDVSK</sequence>
<evidence type="ECO:0000259" key="1">
    <source>
        <dbReference type="Pfam" id="PF01434"/>
    </source>
</evidence>
<evidence type="ECO:0000313" key="2">
    <source>
        <dbReference type="EMBL" id="KAJ2797054.1"/>
    </source>
</evidence>